<reference evidence="2" key="1">
    <citation type="submission" date="2021-01" db="EMBL/GenBank/DDBJ databases">
        <authorList>
            <person name="Corre E."/>
            <person name="Pelletier E."/>
            <person name="Niang G."/>
            <person name="Scheremetjew M."/>
            <person name="Finn R."/>
            <person name="Kale V."/>
            <person name="Holt S."/>
            <person name="Cochrane G."/>
            <person name="Meng A."/>
            <person name="Brown T."/>
            <person name="Cohen L."/>
        </authorList>
    </citation>
    <scope>NUCLEOTIDE SEQUENCE</scope>
    <source>
        <strain evidence="2">CCMP125</strain>
    </source>
</reference>
<name>A0A7S2Y6K0_9STRA</name>
<dbReference type="CDD" id="cd22249">
    <property type="entry name" value="UDM1_RNF168_RNF169-like"/>
    <property type="match status" value="2"/>
</dbReference>
<accession>A0A7S2Y6K0</accession>
<evidence type="ECO:0000313" key="2">
    <source>
        <dbReference type="EMBL" id="CAD9953251.1"/>
    </source>
</evidence>
<feature type="region of interest" description="Disordered" evidence="1">
    <location>
        <begin position="30"/>
        <end position="70"/>
    </location>
</feature>
<dbReference type="Pfam" id="PF12294">
    <property type="entry name" value="DUF3626"/>
    <property type="match status" value="1"/>
</dbReference>
<sequence length="641" mass="71380">MGTTRLAVYPSQHSNMSNFGSLYPSVIGESSEEAGANNGDAHITPPRRKRAVSSRSPPSGSFTQQQFQPDDEVALALRRQEEENAYLLQSLTSQVSAFGGKRMDPPAAGSSSSSSRRGHSDAHYAMDEEAASLALAMQLQAEEDRMAEEESDSDEEEDDDDGTLALALRLQAEEEERNSHLKQQSEPDLEEESLALARMLQQEEEERLKALEQERLETEKKNMELAKRLQMEEESRLKSQARDNKDALEKSTELARRLQYEEEQRKIAEQRRKLEIEAQSLELARQLQDEEEKPDAELEEESKGLAAKLAMEEKKILKTASADSDDSATLAMRLQEAEGKQILLRQTTDEMSLAVAQRLQNEEVFAGSTLASGVSQDAIRRTLEPCQWRALTFVEERARGLHEAALPLLRGRAAALGYPTNSVDRCLAYIREDAPIIVHLKEDVLTLLTKDTHYRNLFETNTSGGSNNPSGRLEWESTLFGNSYETGCEGSLRPKYGCLNVTGDVRGCAKGRYYGPLYITLHRHVRYRATMSDKDTGGRHDALATCDHYAHVLNRYHDSDLCALLDVSTSAARRIGGASSSGVATYKEVQIHGPVDLSTDVEALSVPGSHRTASAALKKSVEEFQKRSGCNVMWQDDLFDF</sequence>
<feature type="compositionally biased region" description="Polar residues" evidence="1">
    <location>
        <begin position="53"/>
        <end position="68"/>
    </location>
</feature>
<feature type="compositionally biased region" description="Low complexity" evidence="1">
    <location>
        <begin position="105"/>
        <end position="115"/>
    </location>
</feature>
<evidence type="ECO:0000256" key="1">
    <source>
        <dbReference type="SAM" id="MobiDB-lite"/>
    </source>
</evidence>
<feature type="region of interest" description="Disordered" evidence="1">
    <location>
        <begin position="98"/>
        <end position="122"/>
    </location>
</feature>
<organism evidence="2">
    <name type="scientific">Entomoneis paludosa</name>
    <dbReference type="NCBI Taxonomy" id="265537"/>
    <lineage>
        <taxon>Eukaryota</taxon>
        <taxon>Sar</taxon>
        <taxon>Stramenopiles</taxon>
        <taxon>Ochrophyta</taxon>
        <taxon>Bacillariophyta</taxon>
        <taxon>Bacillariophyceae</taxon>
        <taxon>Bacillariophycidae</taxon>
        <taxon>Entomoneidaceae</taxon>
        <taxon>Entomoneis</taxon>
    </lineage>
</organism>
<dbReference type="EMBL" id="HBHT01009461">
    <property type="protein sequence ID" value="CAD9953251.1"/>
    <property type="molecule type" value="Transcribed_RNA"/>
</dbReference>
<gene>
    <name evidence="2" type="ORF">APAL1065_LOCUS6315</name>
</gene>
<dbReference type="InterPro" id="IPR022074">
    <property type="entry name" value="DUF3626"/>
</dbReference>
<proteinExistence type="predicted"/>
<protein>
    <submittedName>
        <fullName evidence="2">Uncharacterized protein</fullName>
    </submittedName>
</protein>
<feature type="region of interest" description="Disordered" evidence="1">
    <location>
        <begin position="227"/>
        <end position="250"/>
    </location>
</feature>
<dbReference type="AlphaFoldDB" id="A0A7S2Y6K0"/>